<dbReference type="Proteomes" id="UP001154282">
    <property type="component" value="Unassembled WGS sequence"/>
</dbReference>
<reference evidence="1" key="1">
    <citation type="submission" date="2022-08" db="EMBL/GenBank/DDBJ databases">
        <authorList>
            <person name="Gutierrez-Valencia J."/>
        </authorList>
    </citation>
    <scope>NUCLEOTIDE SEQUENCE</scope>
</reference>
<dbReference type="EMBL" id="CAMGYJ010000004">
    <property type="protein sequence ID" value="CAI0400100.1"/>
    <property type="molecule type" value="Genomic_DNA"/>
</dbReference>
<evidence type="ECO:0008006" key="3">
    <source>
        <dbReference type="Google" id="ProtNLM"/>
    </source>
</evidence>
<proteinExistence type="predicted"/>
<accession>A0AAV0IUV2</accession>
<keyword evidence="2" id="KW-1185">Reference proteome</keyword>
<sequence>MASSNFGRAALNSPPIFTGSNYTSWKKRMKKFLWTIDDELWLVVQNGPIQMDVENQPQWTAVQKKNAQLNQRVCMSCKL</sequence>
<name>A0AAV0IUV2_9ROSI</name>
<protein>
    <recommendedName>
        <fullName evidence="3">DUF4219 domain-containing protein</fullName>
    </recommendedName>
</protein>
<evidence type="ECO:0000313" key="1">
    <source>
        <dbReference type="EMBL" id="CAI0400100.1"/>
    </source>
</evidence>
<organism evidence="1 2">
    <name type="scientific">Linum tenue</name>
    <dbReference type="NCBI Taxonomy" id="586396"/>
    <lineage>
        <taxon>Eukaryota</taxon>
        <taxon>Viridiplantae</taxon>
        <taxon>Streptophyta</taxon>
        <taxon>Embryophyta</taxon>
        <taxon>Tracheophyta</taxon>
        <taxon>Spermatophyta</taxon>
        <taxon>Magnoliopsida</taxon>
        <taxon>eudicotyledons</taxon>
        <taxon>Gunneridae</taxon>
        <taxon>Pentapetalae</taxon>
        <taxon>rosids</taxon>
        <taxon>fabids</taxon>
        <taxon>Malpighiales</taxon>
        <taxon>Linaceae</taxon>
        <taxon>Linum</taxon>
    </lineage>
</organism>
<comment type="caution">
    <text evidence="1">The sequence shown here is derived from an EMBL/GenBank/DDBJ whole genome shotgun (WGS) entry which is preliminary data.</text>
</comment>
<evidence type="ECO:0000313" key="2">
    <source>
        <dbReference type="Proteomes" id="UP001154282"/>
    </source>
</evidence>
<dbReference type="AlphaFoldDB" id="A0AAV0IUV2"/>
<gene>
    <name evidence="1" type="ORF">LITE_LOCUS10597</name>
</gene>